<proteinExistence type="predicted"/>
<evidence type="ECO:0000313" key="3">
    <source>
        <dbReference type="EMBL" id="KAK1260958.1"/>
    </source>
</evidence>
<keyword evidence="4" id="KW-1185">Reference proteome</keyword>
<feature type="compositionally biased region" description="Gly residues" evidence="1">
    <location>
        <begin position="142"/>
        <end position="160"/>
    </location>
</feature>
<protein>
    <submittedName>
        <fullName evidence="3">Uncharacterized protein</fullName>
    </submittedName>
</protein>
<reference evidence="3" key="2">
    <citation type="submission" date="2023-06" db="EMBL/GenBank/DDBJ databases">
        <authorList>
            <person name="Ma L."/>
            <person name="Liu K.-W."/>
            <person name="Li Z."/>
            <person name="Hsiao Y.-Y."/>
            <person name="Qi Y."/>
            <person name="Fu T."/>
            <person name="Tang G."/>
            <person name="Zhang D."/>
            <person name="Sun W.-H."/>
            <person name="Liu D.-K."/>
            <person name="Li Y."/>
            <person name="Chen G.-Z."/>
            <person name="Liu X.-D."/>
            <person name="Liao X.-Y."/>
            <person name="Jiang Y.-T."/>
            <person name="Yu X."/>
            <person name="Hao Y."/>
            <person name="Huang J."/>
            <person name="Zhao X.-W."/>
            <person name="Ke S."/>
            <person name="Chen Y.-Y."/>
            <person name="Wu W.-L."/>
            <person name="Hsu J.-L."/>
            <person name="Lin Y.-F."/>
            <person name="Huang M.-D."/>
            <person name="Li C.-Y."/>
            <person name="Huang L."/>
            <person name="Wang Z.-W."/>
            <person name="Zhao X."/>
            <person name="Zhong W.-Y."/>
            <person name="Peng D.-H."/>
            <person name="Ahmad S."/>
            <person name="Lan S."/>
            <person name="Zhang J.-S."/>
            <person name="Tsai W.-C."/>
            <person name="Van De Peer Y."/>
            <person name="Liu Z.-J."/>
        </authorList>
    </citation>
    <scope>NUCLEOTIDE SEQUENCE</scope>
    <source>
        <strain evidence="3">SCP</strain>
        <tissue evidence="3">Leaves</tissue>
    </source>
</reference>
<dbReference type="PANTHER" id="PTHR36040">
    <property type="entry name" value="OS04G0188500 PROTEIN"/>
    <property type="match status" value="1"/>
</dbReference>
<keyword evidence="2" id="KW-0812">Transmembrane</keyword>
<name>A0AAV9A9Z6_ACOGR</name>
<gene>
    <name evidence="3" type="ORF">QJS04_geneDACA002101</name>
</gene>
<keyword evidence="2" id="KW-0472">Membrane</keyword>
<organism evidence="3 4">
    <name type="scientific">Acorus gramineus</name>
    <name type="common">Dwarf sweet flag</name>
    <dbReference type="NCBI Taxonomy" id="55184"/>
    <lineage>
        <taxon>Eukaryota</taxon>
        <taxon>Viridiplantae</taxon>
        <taxon>Streptophyta</taxon>
        <taxon>Embryophyta</taxon>
        <taxon>Tracheophyta</taxon>
        <taxon>Spermatophyta</taxon>
        <taxon>Magnoliopsida</taxon>
        <taxon>Liliopsida</taxon>
        <taxon>Acoraceae</taxon>
        <taxon>Acorus</taxon>
    </lineage>
</organism>
<feature type="region of interest" description="Disordered" evidence="1">
    <location>
        <begin position="114"/>
        <end position="160"/>
    </location>
</feature>
<keyword evidence="2" id="KW-1133">Transmembrane helix</keyword>
<feature type="transmembrane region" description="Helical" evidence="2">
    <location>
        <begin position="64"/>
        <end position="83"/>
    </location>
</feature>
<evidence type="ECO:0000313" key="4">
    <source>
        <dbReference type="Proteomes" id="UP001179952"/>
    </source>
</evidence>
<feature type="transmembrane region" description="Helical" evidence="2">
    <location>
        <begin position="7"/>
        <end position="24"/>
    </location>
</feature>
<reference evidence="3" key="1">
    <citation type="journal article" date="2023" name="Nat. Commun.">
        <title>Diploid and tetraploid genomes of Acorus and the evolution of monocots.</title>
        <authorList>
            <person name="Ma L."/>
            <person name="Liu K.W."/>
            <person name="Li Z."/>
            <person name="Hsiao Y.Y."/>
            <person name="Qi Y."/>
            <person name="Fu T."/>
            <person name="Tang G.D."/>
            <person name="Zhang D."/>
            <person name="Sun W.H."/>
            <person name="Liu D.K."/>
            <person name="Li Y."/>
            <person name="Chen G.Z."/>
            <person name="Liu X.D."/>
            <person name="Liao X.Y."/>
            <person name="Jiang Y.T."/>
            <person name="Yu X."/>
            <person name="Hao Y."/>
            <person name="Huang J."/>
            <person name="Zhao X.W."/>
            <person name="Ke S."/>
            <person name="Chen Y.Y."/>
            <person name="Wu W.L."/>
            <person name="Hsu J.L."/>
            <person name="Lin Y.F."/>
            <person name="Huang M.D."/>
            <person name="Li C.Y."/>
            <person name="Huang L."/>
            <person name="Wang Z.W."/>
            <person name="Zhao X."/>
            <person name="Zhong W.Y."/>
            <person name="Peng D.H."/>
            <person name="Ahmad S."/>
            <person name="Lan S."/>
            <person name="Zhang J.S."/>
            <person name="Tsai W.C."/>
            <person name="Van de Peer Y."/>
            <person name="Liu Z.J."/>
        </authorList>
    </citation>
    <scope>NUCLEOTIDE SEQUENCE</scope>
    <source>
        <strain evidence="3">SCP</strain>
    </source>
</reference>
<sequence>MVETQGITLYSISSGITVIVPLYIRTQVLQPKLITQVFQPKLIKSFKIQSHPSRFFLHQCKKKTGMKLVSIFLVILVMVNCCFGQHRRLLVDKAHVQHQQQAMQKGTDVQVNSQLGYSGSATNNHHSIPRQQYSGYNNGSGQQSGSGGDGDNSGGGGTTD</sequence>
<evidence type="ECO:0000256" key="2">
    <source>
        <dbReference type="SAM" id="Phobius"/>
    </source>
</evidence>
<dbReference type="Proteomes" id="UP001179952">
    <property type="component" value="Unassembled WGS sequence"/>
</dbReference>
<accession>A0AAV9A9Z6</accession>
<evidence type="ECO:0000256" key="1">
    <source>
        <dbReference type="SAM" id="MobiDB-lite"/>
    </source>
</evidence>
<dbReference type="EMBL" id="JAUJYN010000011">
    <property type="protein sequence ID" value="KAK1260958.1"/>
    <property type="molecule type" value="Genomic_DNA"/>
</dbReference>
<dbReference type="AlphaFoldDB" id="A0AAV9A9Z6"/>
<dbReference type="PANTHER" id="PTHR36040:SF3">
    <property type="entry name" value="OS04G0188500 PROTEIN"/>
    <property type="match status" value="1"/>
</dbReference>
<comment type="caution">
    <text evidence="3">The sequence shown here is derived from an EMBL/GenBank/DDBJ whole genome shotgun (WGS) entry which is preliminary data.</text>
</comment>
<feature type="compositionally biased region" description="Low complexity" evidence="1">
    <location>
        <begin position="131"/>
        <end position="141"/>
    </location>
</feature>
<feature type="compositionally biased region" description="Polar residues" evidence="1">
    <location>
        <begin position="114"/>
        <end position="130"/>
    </location>
</feature>